<evidence type="ECO:0000313" key="4">
    <source>
        <dbReference type="Proteomes" id="UP001551329"/>
    </source>
</evidence>
<accession>A0ABV3CNK9</accession>
<keyword evidence="4" id="KW-1185">Reference proteome</keyword>
<comment type="caution">
    <text evidence="3">The sequence shown here is derived from an EMBL/GenBank/DDBJ whole genome shotgun (WGS) entry which is preliminary data.</text>
</comment>
<proteinExistence type="predicted"/>
<gene>
    <name evidence="3" type="ORF">AB0A88_37600</name>
</gene>
<evidence type="ECO:0000259" key="1">
    <source>
        <dbReference type="Pfam" id="PF01609"/>
    </source>
</evidence>
<evidence type="ECO:0000313" key="3">
    <source>
        <dbReference type="EMBL" id="MEU7075798.1"/>
    </source>
</evidence>
<dbReference type="NCBIfam" id="NF033580">
    <property type="entry name" value="transpos_IS5_3"/>
    <property type="match status" value="1"/>
</dbReference>
<feature type="domain" description="Insertion element IS402-like" evidence="2">
    <location>
        <begin position="14"/>
        <end position="87"/>
    </location>
</feature>
<dbReference type="PANTHER" id="PTHR30007">
    <property type="entry name" value="PHP DOMAIN PROTEIN"/>
    <property type="match status" value="1"/>
</dbReference>
<dbReference type="Pfam" id="PF01609">
    <property type="entry name" value="DDE_Tnp_1"/>
    <property type="match status" value="1"/>
</dbReference>
<dbReference type="EMBL" id="JBEZAE010000047">
    <property type="protein sequence ID" value="MEU7075798.1"/>
    <property type="molecule type" value="Genomic_DNA"/>
</dbReference>
<evidence type="ECO:0000259" key="2">
    <source>
        <dbReference type="Pfam" id="PF13340"/>
    </source>
</evidence>
<feature type="domain" description="Transposase IS4-like" evidence="1">
    <location>
        <begin position="101"/>
        <end position="284"/>
    </location>
</feature>
<sequence>MPWKLRVVRRNVSLSDAQWARIEPLLPDRTPRRGGRWRDHRQVIDAIVFKYRTGIPWTDLPEHFGSWKGVHNRLRKWAADGTWKRVFTALLAQADAEGDLDWVVAVDSTVVRAHQHAAGARKKGALAGEPDHHALGRSRGGLTTKIHLAADSRCRPPAFVITPGQAGDAPAFPEVMAKVRVPRPVGRPRTTPHVVLADKAYSSRAIRTYLRRRGIRPVIPQPIDQTANRKRLGRRGGRPPAFEREAYKQRNTVERCINKIKQWLGLATRYDTTATVYLAALHIAGIFIWSMR</sequence>
<dbReference type="InterPro" id="IPR025161">
    <property type="entry name" value="IS402-like_dom"/>
</dbReference>
<dbReference type="InterPro" id="IPR002559">
    <property type="entry name" value="Transposase_11"/>
</dbReference>
<dbReference type="Pfam" id="PF13340">
    <property type="entry name" value="DUF4096"/>
    <property type="match status" value="1"/>
</dbReference>
<organism evidence="3 4">
    <name type="scientific">Streptomyces narbonensis</name>
    <dbReference type="NCBI Taxonomy" id="67333"/>
    <lineage>
        <taxon>Bacteria</taxon>
        <taxon>Bacillati</taxon>
        <taxon>Actinomycetota</taxon>
        <taxon>Actinomycetes</taxon>
        <taxon>Kitasatosporales</taxon>
        <taxon>Streptomycetaceae</taxon>
        <taxon>Streptomyces</taxon>
    </lineage>
</organism>
<protein>
    <submittedName>
        <fullName evidence="3">IS5 family transposase</fullName>
    </submittedName>
</protein>
<dbReference type="Proteomes" id="UP001551329">
    <property type="component" value="Unassembled WGS sequence"/>
</dbReference>
<reference evidence="3 4" key="1">
    <citation type="submission" date="2024-06" db="EMBL/GenBank/DDBJ databases">
        <title>The Natural Products Discovery Center: Release of the First 8490 Sequenced Strains for Exploring Actinobacteria Biosynthetic Diversity.</title>
        <authorList>
            <person name="Kalkreuter E."/>
            <person name="Kautsar S.A."/>
            <person name="Yang D."/>
            <person name="Bader C.D."/>
            <person name="Teijaro C.N."/>
            <person name="Fluegel L."/>
            <person name="Davis C.M."/>
            <person name="Simpson J.R."/>
            <person name="Lauterbach L."/>
            <person name="Steele A.D."/>
            <person name="Gui C."/>
            <person name="Meng S."/>
            <person name="Li G."/>
            <person name="Viehrig K."/>
            <person name="Ye F."/>
            <person name="Su P."/>
            <person name="Kiefer A.F."/>
            <person name="Nichols A."/>
            <person name="Cepeda A.J."/>
            <person name="Yan W."/>
            <person name="Fan B."/>
            <person name="Jiang Y."/>
            <person name="Adhikari A."/>
            <person name="Zheng C.-J."/>
            <person name="Schuster L."/>
            <person name="Cowan T.M."/>
            <person name="Smanski M.J."/>
            <person name="Chevrette M.G."/>
            <person name="De Carvalho L.P.S."/>
            <person name="Shen B."/>
        </authorList>
    </citation>
    <scope>NUCLEOTIDE SEQUENCE [LARGE SCALE GENOMIC DNA]</scope>
    <source>
        <strain evidence="3 4">NPDC045974</strain>
    </source>
</reference>
<name>A0ABV3CNK9_9ACTN</name>
<dbReference type="PANTHER" id="PTHR30007:SF1">
    <property type="entry name" value="BLR1914 PROTEIN"/>
    <property type="match status" value="1"/>
</dbReference>